<dbReference type="STRING" id="646529.Desaci_1034"/>
<evidence type="ECO:0000256" key="1">
    <source>
        <dbReference type="ARBA" id="ARBA00004496"/>
    </source>
</evidence>
<dbReference type="NCBIfam" id="NF003998">
    <property type="entry name" value="PRK05474.1"/>
    <property type="match status" value="1"/>
</dbReference>
<feature type="active site" evidence="12">
    <location>
        <position position="101"/>
    </location>
</feature>
<dbReference type="Pfam" id="PF01261">
    <property type="entry name" value="AP_endonuc_2"/>
    <property type="match status" value="1"/>
</dbReference>
<comment type="similarity">
    <text evidence="2 12 13">Belongs to the xylose isomerase family.</text>
</comment>
<feature type="binding site" evidence="12">
    <location>
        <position position="296"/>
    </location>
    <ligand>
        <name>Mg(2+)</name>
        <dbReference type="ChEBI" id="CHEBI:18420"/>
        <label>1</label>
    </ligand>
</feature>
<dbReference type="RefSeq" id="WP_014826083.1">
    <property type="nucleotide sequence ID" value="NC_018068.1"/>
</dbReference>
<dbReference type="InterPro" id="IPR036237">
    <property type="entry name" value="Xyl_isomerase-like_sf"/>
</dbReference>
<keyword evidence="6 12" id="KW-0963">Cytoplasm</keyword>
<feature type="binding site" evidence="12">
    <location>
        <position position="309"/>
    </location>
    <ligand>
        <name>Mg(2+)</name>
        <dbReference type="ChEBI" id="CHEBI:18420"/>
        <label>2</label>
    </ligand>
</feature>
<dbReference type="HAMAP" id="MF_00455">
    <property type="entry name" value="Xylose_isom_A"/>
    <property type="match status" value="1"/>
</dbReference>
<evidence type="ECO:0000313" key="16">
    <source>
        <dbReference type="EMBL" id="AFM40075.1"/>
    </source>
</evidence>
<comment type="subunit">
    <text evidence="3 12 14">Homotetramer.</text>
</comment>
<feature type="domain" description="Xylose isomerase-like TIM barrel" evidence="15">
    <location>
        <begin position="125"/>
        <end position="278"/>
    </location>
</feature>
<name>I4D2Q1_DESAJ</name>
<keyword evidence="12" id="KW-0460">Magnesium</keyword>
<dbReference type="GO" id="GO:0005737">
    <property type="term" value="C:cytoplasm"/>
    <property type="evidence" value="ECO:0007669"/>
    <property type="project" value="UniProtKB-SubCell"/>
</dbReference>
<organism evidence="16 17">
    <name type="scientific">Desulfosporosinus acidiphilus (strain DSM 22704 / JCM 16185 / SJ4)</name>
    <dbReference type="NCBI Taxonomy" id="646529"/>
    <lineage>
        <taxon>Bacteria</taxon>
        <taxon>Bacillati</taxon>
        <taxon>Bacillota</taxon>
        <taxon>Clostridia</taxon>
        <taxon>Eubacteriales</taxon>
        <taxon>Desulfitobacteriaceae</taxon>
        <taxon>Desulfosporosinus</taxon>
    </lineage>
</organism>
<evidence type="ECO:0000256" key="5">
    <source>
        <dbReference type="ARBA" id="ARBA00018232"/>
    </source>
</evidence>
<feature type="binding site" evidence="12">
    <location>
        <position position="339"/>
    </location>
    <ligand>
        <name>Mg(2+)</name>
        <dbReference type="ChEBI" id="CHEBI:18420"/>
        <label>1</label>
    </ligand>
</feature>
<proteinExistence type="inferred from homology"/>
<dbReference type="GO" id="GO:0042732">
    <property type="term" value="P:D-xylose metabolic process"/>
    <property type="evidence" value="ECO:0007669"/>
    <property type="project" value="UniProtKB-UniRule"/>
</dbReference>
<feature type="active site" evidence="12">
    <location>
        <position position="104"/>
    </location>
</feature>
<dbReference type="Gene3D" id="3.20.20.150">
    <property type="entry name" value="Divalent-metal-dependent TIM barrel enzymes"/>
    <property type="match status" value="1"/>
</dbReference>
<evidence type="ECO:0000313" key="17">
    <source>
        <dbReference type="Proteomes" id="UP000002892"/>
    </source>
</evidence>
<comment type="subcellular location">
    <subcellularLocation>
        <location evidence="1 12 14">Cytoplasm</location>
    </subcellularLocation>
</comment>
<dbReference type="eggNOG" id="COG2115">
    <property type="taxonomic scope" value="Bacteria"/>
</dbReference>
<evidence type="ECO:0000256" key="10">
    <source>
        <dbReference type="ARBA" id="ARBA00023277"/>
    </source>
</evidence>
<keyword evidence="17" id="KW-1185">Reference proteome</keyword>
<evidence type="ECO:0000256" key="13">
    <source>
        <dbReference type="RuleBase" id="RU000609"/>
    </source>
</evidence>
<dbReference type="InterPro" id="IPR013452">
    <property type="entry name" value="Xylose_isom_bac"/>
</dbReference>
<reference evidence="16 17" key="1">
    <citation type="journal article" date="2012" name="J. Bacteriol.">
        <title>Complete genome sequences of Desulfosporosinus orientis DSM765T, Desulfosporosinus youngiae DSM17734T, Desulfosporosinus meridiei DSM13257T, and Desulfosporosinus acidiphilus DSM22704T.</title>
        <authorList>
            <person name="Pester M."/>
            <person name="Brambilla E."/>
            <person name="Alazard D."/>
            <person name="Rattei T."/>
            <person name="Weinmaier T."/>
            <person name="Han J."/>
            <person name="Lucas S."/>
            <person name="Lapidus A."/>
            <person name="Cheng J.F."/>
            <person name="Goodwin L."/>
            <person name="Pitluck S."/>
            <person name="Peters L."/>
            <person name="Ovchinnikova G."/>
            <person name="Teshima H."/>
            <person name="Detter J.C."/>
            <person name="Han C.S."/>
            <person name="Tapia R."/>
            <person name="Land M.L."/>
            <person name="Hauser L."/>
            <person name="Kyrpides N.C."/>
            <person name="Ivanova N.N."/>
            <person name="Pagani I."/>
            <person name="Huntmann M."/>
            <person name="Wei C.L."/>
            <person name="Davenport K.W."/>
            <person name="Daligault H."/>
            <person name="Chain P.S."/>
            <person name="Chen A."/>
            <person name="Mavromatis K."/>
            <person name="Markowitz V."/>
            <person name="Szeto E."/>
            <person name="Mikhailova N."/>
            <person name="Pati A."/>
            <person name="Wagner M."/>
            <person name="Woyke T."/>
            <person name="Ollivier B."/>
            <person name="Klenk H.P."/>
            <person name="Spring S."/>
            <person name="Loy A."/>
        </authorList>
    </citation>
    <scope>NUCLEOTIDE SEQUENCE [LARGE SCALE GENOMIC DNA]</scope>
    <source>
        <strain evidence="17">DSM 22704 / JCM 16185 / SJ4</strain>
    </source>
</reference>
<comment type="cofactor">
    <cofactor evidence="12">
        <name>Mg(2+)</name>
        <dbReference type="ChEBI" id="CHEBI:18420"/>
    </cofactor>
    <text evidence="12">Binds 2 magnesium ions per subunit.</text>
</comment>
<protein>
    <recommendedName>
        <fullName evidence="5 12">Xylose isomerase</fullName>
        <ecNumber evidence="4 12">5.3.1.5</ecNumber>
    </recommendedName>
</protein>
<dbReference type="InterPro" id="IPR013022">
    <property type="entry name" value="Xyl_isomerase-like_TIM-brl"/>
</dbReference>
<evidence type="ECO:0000256" key="7">
    <source>
        <dbReference type="ARBA" id="ARBA00022629"/>
    </source>
</evidence>
<evidence type="ECO:0000259" key="15">
    <source>
        <dbReference type="Pfam" id="PF01261"/>
    </source>
</evidence>
<feature type="binding site" evidence="12">
    <location>
        <position position="232"/>
    </location>
    <ligand>
        <name>Mg(2+)</name>
        <dbReference type="ChEBI" id="CHEBI:18420"/>
        <label>1</label>
    </ligand>
</feature>
<evidence type="ECO:0000256" key="11">
    <source>
        <dbReference type="ARBA" id="ARBA00033659"/>
    </source>
</evidence>
<dbReference type="GO" id="GO:0000287">
    <property type="term" value="F:magnesium ion binding"/>
    <property type="evidence" value="ECO:0007669"/>
    <property type="project" value="UniProtKB-UniRule"/>
</dbReference>
<evidence type="ECO:0000256" key="9">
    <source>
        <dbReference type="ARBA" id="ARBA00023235"/>
    </source>
</evidence>
<dbReference type="KEGG" id="dai:Desaci_1034"/>
<evidence type="ECO:0000256" key="8">
    <source>
        <dbReference type="ARBA" id="ARBA00022723"/>
    </source>
</evidence>
<evidence type="ECO:0000256" key="6">
    <source>
        <dbReference type="ARBA" id="ARBA00022490"/>
    </source>
</evidence>
<dbReference type="AlphaFoldDB" id="I4D2Q1"/>
<gene>
    <name evidence="12" type="primary">xylA</name>
    <name evidence="16" type="ordered locus">Desaci_1034</name>
</gene>
<dbReference type="FunFam" id="3.20.20.150:FF:000002">
    <property type="entry name" value="Xylose isomerase"/>
    <property type="match status" value="1"/>
</dbReference>
<keyword evidence="8 12" id="KW-0479">Metal-binding</keyword>
<sequence>MSEIFKGIPRIHYEGPDSNNPLAFKYYNPTEILGDKTMEEHLRFSAAFWHTFNAAGADPFGDGTISRPWDKYVDPMDKAKSRMTGAFEFFEKLGVPFFCFHDRDIAPEGENLSQTNRNFDVIALYVKELMQTSHVKLLWGTANLFSHPRYVHGAATSSNADVFAYAAAQVKKAMEVTKELDGQNYVFWGGREGYETLLNTDMGLELDNLARFFHMAVDYAKKIGFTGQLLIEPKPKEPTKHQYDFDVASVLAFLRKYGLEKDFKVNIEANHATLAGHTFQHELHYARINGSLGSVDANQGDELLGWDTDQFPTNLYTTTLAMYEILKNGGLHKGGLNFDAKVRRASFTAENIFQAHIAGMDAFALGLKAAYKLLKNRALENVIEERYCSYTYGIGQKICEGRIGFSELEEYALANSVKNQSGCQEVLESILNRYIIQAQN</sequence>
<keyword evidence="10 12" id="KW-0119">Carbohydrate metabolism</keyword>
<keyword evidence="7 12" id="KW-0859">Xylose metabolism</keyword>
<dbReference type="PANTHER" id="PTHR48408:SF1">
    <property type="entry name" value="XYLOSE ISOMERASE"/>
    <property type="match status" value="1"/>
</dbReference>
<evidence type="ECO:0000256" key="12">
    <source>
        <dbReference type="HAMAP-Rule" id="MF_00455"/>
    </source>
</evidence>
<dbReference type="Proteomes" id="UP000002892">
    <property type="component" value="Chromosome"/>
</dbReference>
<dbReference type="InterPro" id="IPR001998">
    <property type="entry name" value="Xylose_isomerase"/>
</dbReference>
<feature type="binding site" evidence="12">
    <location>
        <position position="268"/>
    </location>
    <ligand>
        <name>Mg(2+)</name>
        <dbReference type="ChEBI" id="CHEBI:18420"/>
        <label>1</label>
    </ligand>
</feature>
<accession>I4D2Q1</accession>
<dbReference type="HOGENOM" id="CLU_037261_1_0_9"/>
<evidence type="ECO:0000256" key="14">
    <source>
        <dbReference type="RuleBase" id="RU000610"/>
    </source>
</evidence>
<keyword evidence="9 12" id="KW-0413">Isomerase</keyword>
<feature type="binding site" evidence="12">
    <location>
        <position position="268"/>
    </location>
    <ligand>
        <name>Mg(2+)</name>
        <dbReference type="ChEBI" id="CHEBI:18420"/>
        <label>2</label>
    </ligand>
</feature>
<evidence type="ECO:0000256" key="3">
    <source>
        <dbReference type="ARBA" id="ARBA00011881"/>
    </source>
</evidence>
<feature type="binding site" evidence="12">
    <location>
        <position position="271"/>
    </location>
    <ligand>
        <name>Mg(2+)</name>
        <dbReference type="ChEBI" id="CHEBI:18420"/>
        <label>2</label>
    </ligand>
</feature>
<dbReference type="GO" id="GO:0009045">
    <property type="term" value="F:xylose isomerase activity"/>
    <property type="evidence" value="ECO:0007669"/>
    <property type="project" value="UniProtKB-UniRule"/>
</dbReference>
<evidence type="ECO:0000256" key="4">
    <source>
        <dbReference type="ARBA" id="ARBA00011958"/>
    </source>
</evidence>
<dbReference type="EMBL" id="CP003639">
    <property type="protein sequence ID" value="AFM40075.1"/>
    <property type="molecule type" value="Genomic_DNA"/>
</dbReference>
<comment type="catalytic activity">
    <reaction evidence="11 12 13">
        <text>alpha-D-xylose = alpha-D-xylulofuranose</text>
        <dbReference type="Rhea" id="RHEA:22816"/>
        <dbReference type="ChEBI" id="CHEBI:28518"/>
        <dbReference type="ChEBI" id="CHEBI:188998"/>
        <dbReference type="EC" id="5.3.1.5"/>
    </reaction>
</comment>
<dbReference type="PRINTS" id="PR00688">
    <property type="entry name" value="XYLOSISMRASE"/>
</dbReference>
<feature type="binding site" evidence="12">
    <location>
        <position position="307"/>
    </location>
    <ligand>
        <name>Mg(2+)</name>
        <dbReference type="ChEBI" id="CHEBI:18420"/>
        <label>2</label>
    </ligand>
</feature>
<dbReference type="OrthoDB" id="9763981at2"/>
<dbReference type="NCBIfam" id="TIGR02630">
    <property type="entry name" value="xylose_isom_A"/>
    <property type="match status" value="1"/>
</dbReference>
<evidence type="ECO:0000256" key="2">
    <source>
        <dbReference type="ARBA" id="ARBA00005765"/>
    </source>
</evidence>
<dbReference type="PANTHER" id="PTHR48408">
    <property type="match status" value="1"/>
</dbReference>
<dbReference type="EC" id="5.3.1.5" evidence="4 12"/>
<dbReference type="SUPFAM" id="SSF51658">
    <property type="entry name" value="Xylose isomerase-like"/>
    <property type="match status" value="1"/>
</dbReference>
<dbReference type="PROSITE" id="PS51415">
    <property type="entry name" value="XYLOSE_ISOMERASE"/>
    <property type="match status" value="1"/>
</dbReference>